<dbReference type="SMART" id="SM00155">
    <property type="entry name" value="PLDc"/>
    <property type="match status" value="2"/>
</dbReference>
<dbReference type="Pfam" id="PF13091">
    <property type="entry name" value="PLDc_2"/>
    <property type="match status" value="2"/>
</dbReference>
<evidence type="ECO:0000259" key="7">
    <source>
        <dbReference type="PROSITE" id="PS50035"/>
    </source>
</evidence>
<gene>
    <name evidence="8" type="ORF">BD36_02380</name>
</gene>
<dbReference type="Gene3D" id="3.30.870.10">
    <property type="entry name" value="Endonuclease Chain A"/>
    <property type="match status" value="2"/>
</dbReference>
<dbReference type="KEGG" id="cmx:DNC_02230"/>
<evidence type="ECO:0000256" key="2">
    <source>
        <dbReference type="ARBA" id="ARBA00008664"/>
    </source>
</evidence>
<evidence type="ECO:0000313" key="9">
    <source>
        <dbReference type="Proteomes" id="UP000260363"/>
    </source>
</evidence>
<feature type="domain" description="PLD phosphodiesterase" evidence="7">
    <location>
        <begin position="292"/>
        <end position="319"/>
    </location>
</feature>
<name>A0A070A3S2_CHLMR</name>
<dbReference type="SUPFAM" id="SSF56024">
    <property type="entry name" value="Phospholipase D/nuclease"/>
    <property type="match status" value="2"/>
</dbReference>
<accession>A0A070A3S2</accession>
<dbReference type="CDD" id="cd09116">
    <property type="entry name" value="PLDc_Nuc_like"/>
    <property type="match status" value="1"/>
</dbReference>
<keyword evidence="6" id="KW-0443">Lipid metabolism</keyword>
<dbReference type="GeneID" id="1245800"/>
<dbReference type="GO" id="GO:0016042">
    <property type="term" value="P:lipid catabolic process"/>
    <property type="evidence" value="ECO:0007669"/>
    <property type="project" value="UniProtKB-KW"/>
</dbReference>
<protein>
    <recommendedName>
        <fullName evidence="3">phospholipase D</fullName>
        <ecNumber evidence="3">3.1.4.4</ecNumber>
    </recommendedName>
</protein>
<comment type="catalytic activity">
    <reaction evidence="1">
        <text>a 1,2-diacyl-sn-glycero-3-phosphocholine + H2O = a 1,2-diacyl-sn-glycero-3-phosphate + choline + H(+)</text>
        <dbReference type="Rhea" id="RHEA:14445"/>
        <dbReference type="ChEBI" id="CHEBI:15354"/>
        <dbReference type="ChEBI" id="CHEBI:15377"/>
        <dbReference type="ChEBI" id="CHEBI:15378"/>
        <dbReference type="ChEBI" id="CHEBI:57643"/>
        <dbReference type="ChEBI" id="CHEBI:58608"/>
        <dbReference type="EC" id="3.1.4.4"/>
    </reaction>
</comment>
<dbReference type="AlphaFoldDB" id="A0A070A3S2"/>
<reference evidence="8 9" key="1">
    <citation type="submission" date="2014-02" db="EMBL/GenBank/DDBJ databases">
        <authorList>
            <person name="Chen C."/>
            <person name="Conrad T.A."/>
            <person name="Zhou Z."/>
            <person name="Lai Z."/>
            <person name="Zhong G."/>
        </authorList>
    </citation>
    <scope>NUCLEOTIDE SEQUENCE [LARGE SCALE GENOMIC DNA]</scope>
    <source>
        <strain evidence="8 9">Nigg3-28</strain>
    </source>
</reference>
<proteinExistence type="inferred from homology"/>
<organism evidence="8 9">
    <name type="scientific">Chlamydia muridarum</name>
    <dbReference type="NCBI Taxonomy" id="83560"/>
    <lineage>
        <taxon>Bacteria</taxon>
        <taxon>Pseudomonadati</taxon>
        <taxon>Chlamydiota</taxon>
        <taxon>Chlamydiia</taxon>
        <taxon>Chlamydiales</taxon>
        <taxon>Chlamydiaceae</taxon>
        <taxon>Chlamydia/Chlamydophila group</taxon>
        <taxon>Chlamydia</taxon>
    </lineage>
</organism>
<evidence type="ECO:0000256" key="3">
    <source>
        <dbReference type="ARBA" id="ARBA00012027"/>
    </source>
</evidence>
<evidence type="ECO:0000256" key="6">
    <source>
        <dbReference type="ARBA" id="ARBA00023098"/>
    </source>
</evidence>
<dbReference type="PANTHER" id="PTHR43856:SF1">
    <property type="entry name" value="MITOCHONDRIAL CARDIOLIPIN HYDROLASE"/>
    <property type="match status" value="1"/>
</dbReference>
<evidence type="ECO:0000256" key="1">
    <source>
        <dbReference type="ARBA" id="ARBA00000798"/>
    </source>
</evidence>
<dbReference type="InterPro" id="IPR051406">
    <property type="entry name" value="PLD_domain"/>
</dbReference>
<evidence type="ECO:0000313" key="8">
    <source>
        <dbReference type="EMBL" id="AJR10521.1"/>
    </source>
</evidence>
<dbReference type="PATRIC" id="fig|83560.10.peg.456"/>
<dbReference type="PROSITE" id="PS50035">
    <property type="entry name" value="PLD"/>
    <property type="match status" value="2"/>
</dbReference>
<dbReference type="KEGG" id="cmm:NC80_02210"/>
<comment type="similarity">
    <text evidence="2">Belongs to the phospholipase D family.</text>
</comment>
<evidence type="ECO:0000256" key="4">
    <source>
        <dbReference type="ARBA" id="ARBA00022801"/>
    </source>
</evidence>
<dbReference type="OMA" id="ANWAASG"/>
<dbReference type="InterPro" id="IPR001736">
    <property type="entry name" value="PLipase_D/transphosphatidylase"/>
</dbReference>
<dbReference type="KEGG" id="cmg:NC81_02225"/>
<dbReference type="PANTHER" id="PTHR43856">
    <property type="entry name" value="CARDIOLIPIN HYDROLASE"/>
    <property type="match status" value="1"/>
</dbReference>
<keyword evidence="5" id="KW-0442">Lipid degradation</keyword>
<evidence type="ECO:0000256" key="5">
    <source>
        <dbReference type="ARBA" id="ARBA00022963"/>
    </source>
</evidence>
<dbReference type="RefSeq" id="WP_010230473.1">
    <property type="nucleotide sequence ID" value="NZ_CP007217.1"/>
</dbReference>
<dbReference type="GO" id="GO:0004630">
    <property type="term" value="F:phospholipase D activity"/>
    <property type="evidence" value="ECO:0007669"/>
    <property type="project" value="UniProtKB-EC"/>
</dbReference>
<dbReference type="InterPro" id="IPR025202">
    <property type="entry name" value="PLD-like_dom"/>
</dbReference>
<dbReference type="GO" id="GO:0016891">
    <property type="term" value="F:RNA endonuclease activity producing 5'-phosphomonoesters, hydrolytic mechanism"/>
    <property type="evidence" value="ECO:0007669"/>
    <property type="project" value="TreeGrafter"/>
</dbReference>
<keyword evidence="4" id="KW-0378">Hydrolase</keyword>
<dbReference type="EMBL" id="CP007217">
    <property type="protein sequence ID" value="AJR10521.1"/>
    <property type="molecule type" value="Genomic_DNA"/>
</dbReference>
<sequence length="358" mass="39431">MTSPLSTAASSYLRTLQRAFPLGGGGYPTNPNSAQTALRVQTAATSLAIVPYPRPLSSEPVSFFSKHCKNDAQSIIENAILSASSSVFLKIFSLSSEPIVQDLICKSEESIPVTIHYQHIPEPIVNKLEEAGAELIRCHRNRRSLLHRKTMILDEKQVITGSANFTRNSINNDVNLLARVNNVHIANLMQKNQKGKAIIENSTKGKQTVCYLPINHKKCGNERQIVKAINNATSSIQIGMCILTHRGILQALNEAATQRSVLVTIIIDSLESQQTIDILKALGSKLRVRVGTGDRIHCKACILDHNTAIIGSANWAASGLKANKEDIIIVNPLTERQREDLSIWWRYLCDNSAILPED</sequence>
<dbReference type="Proteomes" id="UP000260363">
    <property type="component" value="Chromosome"/>
</dbReference>
<feature type="domain" description="PLD phosphodiesterase" evidence="7">
    <location>
        <begin position="142"/>
        <end position="169"/>
    </location>
</feature>
<dbReference type="STRING" id="83560.NC80_02210"/>
<dbReference type="GO" id="GO:0006793">
    <property type="term" value="P:phosphorus metabolic process"/>
    <property type="evidence" value="ECO:0007669"/>
    <property type="project" value="UniProtKB-ARBA"/>
</dbReference>
<dbReference type="EC" id="3.1.4.4" evidence="3"/>